<dbReference type="InterPro" id="IPR050153">
    <property type="entry name" value="Metal_Ion_Import_ABC"/>
</dbReference>
<dbReference type="Pfam" id="PF00005">
    <property type="entry name" value="ABC_tran"/>
    <property type="match status" value="1"/>
</dbReference>
<dbReference type="RefSeq" id="WP_082421649.1">
    <property type="nucleotide sequence ID" value="NZ_JBBMEQ010000003.1"/>
</dbReference>
<dbReference type="GO" id="GO:0005524">
    <property type="term" value="F:ATP binding"/>
    <property type="evidence" value="ECO:0007669"/>
    <property type="project" value="UniProtKB-KW"/>
</dbReference>
<keyword evidence="2" id="KW-0547">Nucleotide-binding</keyword>
<dbReference type="InterPro" id="IPR003593">
    <property type="entry name" value="AAA+_ATPase"/>
</dbReference>
<sequence>MMSDLFNNTFSADGISVYYGSTCAVDNVSFDLMPGQLNAVIGNNGCGKTSLIKAIMGLIKHNGKCQLNEHLLENLSVKKKAQLISYIPQRNNLTISMTVRDVCLLGFNPHMHILGGYTTDMLRRVDKAIDMVGLKGLYESDFLALSEGQKQLCILARTIIEASPLLLLDEPDSALDFSNRHLLMQHIRSIVSDGRCALMCIHSPELALEYCDNILLMKSGTILSTINTHTDSLDIINEKMSLIYDNINVIECTDINHKTHRVVVAL</sequence>
<dbReference type="InterPro" id="IPR003439">
    <property type="entry name" value="ABC_transporter-like_ATP-bd"/>
</dbReference>
<protein>
    <submittedName>
        <fullName evidence="5">ABC transporter ATP-binding protein</fullName>
    </submittedName>
</protein>
<dbReference type="InterPro" id="IPR027417">
    <property type="entry name" value="P-loop_NTPase"/>
</dbReference>
<feature type="domain" description="ABC transporter" evidence="4">
    <location>
        <begin position="10"/>
        <end position="244"/>
    </location>
</feature>
<gene>
    <name evidence="5" type="ORF">WMO14_11795</name>
</gene>
<evidence type="ECO:0000256" key="2">
    <source>
        <dbReference type="ARBA" id="ARBA00022741"/>
    </source>
</evidence>
<name>A0ABV1C087_9FIRM</name>
<dbReference type="EMBL" id="JBBMER010000010">
    <property type="protein sequence ID" value="MEQ2380539.1"/>
    <property type="molecule type" value="Genomic_DNA"/>
</dbReference>
<organism evidence="5 6">
    <name type="scientific">[Lactobacillus] rogosae</name>
    <dbReference type="NCBI Taxonomy" id="706562"/>
    <lineage>
        <taxon>Bacteria</taxon>
        <taxon>Bacillati</taxon>
        <taxon>Bacillota</taxon>
        <taxon>Clostridia</taxon>
        <taxon>Lachnospirales</taxon>
        <taxon>Lachnospiraceae</taxon>
        <taxon>Lachnospira</taxon>
    </lineage>
</organism>
<dbReference type="Gene3D" id="3.40.50.300">
    <property type="entry name" value="P-loop containing nucleotide triphosphate hydrolases"/>
    <property type="match status" value="1"/>
</dbReference>
<dbReference type="PROSITE" id="PS50893">
    <property type="entry name" value="ABC_TRANSPORTER_2"/>
    <property type="match status" value="1"/>
</dbReference>
<keyword evidence="3 5" id="KW-0067">ATP-binding</keyword>
<proteinExistence type="predicted"/>
<dbReference type="SUPFAM" id="SSF52540">
    <property type="entry name" value="P-loop containing nucleoside triphosphate hydrolases"/>
    <property type="match status" value="1"/>
</dbReference>
<evidence type="ECO:0000259" key="4">
    <source>
        <dbReference type="PROSITE" id="PS50893"/>
    </source>
</evidence>
<dbReference type="PANTHER" id="PTHR42734:SF19">
    <property type="entry name" value="IRON COMPOUNDS ABC TRANSPORTER, ATP-BINDING PROTEIN"/>
    <property type="match status" value="1"/>
</dbReference>
<evidence type="ECO:0000256" key="1">
    <source>
        <dbReference type="ARBA" id="ARBA00022448"/>
    </source>
</evidence>
<accession>A0ABV1C087</accession>
<comment type="caution">
    <text evidence="5">The sequence shown here is derived from an EMBL/GenBank/DDBJ whole genome shotgun (WGS) entry which is preliminary data.</text>
</comment>
<evidence type="ECO:0000256" key="3">
    <source>
        <dbReference type="ARBA" id="ARBA00022840"/>
    </source>
</evidence>
<keyword evidence="6" id="KW-1185">Reference proteome</keyword>
<dbReference type="Proteomes" id="UP001442364">
    <property type="component" value="Unassembled WGS sequence"/>
</dbReference>
<keyword evidence="1" id="KW-0813">Transport</keyword>
<dbReference type="SMART" id="SM00382">
    <property type="entry name" value="AAA"/>
    <property type="match status" value="1"/>
</dbReference>
<evidence type="ECO:0000313" key="5">
    <source>
        <dbReference type="EMBL" id="MEQ2380539.1"/>
    </source>
</evidence>
<reference evidence="5 6" key="1">
    <citation type="submission" date="2024-03" db="EMBL/GenBank/DDBJ databases">
        <title>Human intestinal bacterial collection.</title>
        <authorList>
            <person name="Pauvert C."/>
            <person name="Hitch T.C.A."/>
            <person name="Clavel T."/>
        </authorList>
    </citation>
    <scope>NUCLEOTIDE SEQUENCE [LARGE SCALE GENOMIC DNA]</scope>
    <source>
        <strain evidence="5 6">CLA-AA-H255</strain>
    </source>
</reference>
<dbReference type="PANTHER" id="PTHR42734">
    <property type="entry name" value="METAL TRANSPORT SYSTEM ATP-BINDING PROTEIN TM_0124-RELATED"/>
    <property type="match status" value="1"/>
</dbReference>
<evidence type="ECO:0000313" key="6">
    <source>
        <dbReference type="Proteomes" id="UP001442364"/>
    </source>
</evidence>